<dbReference type="EMBL" id="JALAZD010000001">
    <property type="protein sequence ID" value="MCI0125966.1"/>
    <property type="molecule type" value="Genomic_DNA"/>
</dbReference>
<protein>
    <submittedName>
        <fullName evidence="1">Uncharacterized protein</fullName>
    </submittedName>
</protein>
<evidence type="ECO:0000313" key="2">
    <source>
        <dbReference type="Proteomes" id="UP001156140"/>
    </source>
</evidence>
<name>A0AA41UEZ6_9HYPH</name>
<gene>
    <name evidence="1" type="ORF">ML536_03910</name>
</gene>
<sequence>MPTIKMGGLPGDGDIGQIDGEVLTIQSTLSRSIGIAVSLPMQTTMQKARFGFVTN</sequence>
<comment type="caution">
    <text evidence="1">The sequence shown here is derived from an EMBL/GenBank/DDBJ whole genome shotgun (WGS) entry which is preliminary data.</text>
</comment>
<organism evidence="1 2">
    <name type="scientific">Paradevosia shaoguanensis</name>
    <dbReference type="NCBI Taxonomy" id="1335043"/>
    <lineage>
        <taxon>Bacteria</taxon>
        <taxon>Pseudomonadati</taxon>
        <taxon>Pseudomonadota</taxon>
        <taxon>Alphaproteobacteria</taxon>
        <taxon>Hyphomicrobiales</taxon>
        <taxon>Devosiaceae</taxon>
        <taxon>Paradevosia</taxon>
    </lineage>
</organism>
<dbReference type="AlphaFoldDB" id="A0AA41UEZ6"/>
<dbReference type="Proteomes" id="UP001156140">
    <property type="component" value="Unassembled WGS sequence"/>
</dbReference>
<accession>A0AA41UEZ6</accession>
<dbReference type="RefSeq" id="WP_281735033.1">
    <property type="nucleotide sequence ID" value="NZ_JAKETQ010000001.1"/>
</dbReference>
<reference evidence="1" key="1">
    <citation type="submission" date="2022-03" db="EMBL/GenBank/DDBJ databases">
        <title>The complete genome sequence of a Methyloterrigena soli.</title>
        <authorList>
            <person name="Zi Z."/>
        </authorList>
    </citation>
    <scope>NUCLEOTIDE SEQUENCE</scope>
    <source>
        <strain evidence="1">M48</strain>
    </source>
</reference>
<evidence type="ECO:0000313" key="1">
    <source>
        <dbReference type="EMBL" id="MCI0125966.1"/>
    </source>
</evidence>
<keyword evidence="2" id="KW-1185">Reference proteome</keyword>
<proteinExistence type="predicted"/>